<dbReference type="PANTHER" id="PTHR37953:SF1">
    <property type="entry name" value="UPF0127 PROTEIN MJ1496"/>
    <property type="match status" value="1"/>
</dbReference>
<dbReference type="OrthoDB" id="9813379at2"/>
<dbReference type="Pfam" id="PF02643">
    <property type="entry name" value="DUF192"/>
    <property type="match status" value="1"/>
</dbReference>
<dbReference type="InterPro" id="IPR038695">
    <property type="entry name" value="Saro_0823-like_sf"/>
</dbReference>
<name>A0A5C5X734_9PLAN</name>
<dbReference type="Gene3D" id="2.60.120.1140">
    <property type="entry name" value="Protein of unknown function DUF192"/>
    <property type="match status" value="1"/>
</dbReference>
<dbReference type="InterPro" id="IPR003795">
    <property type="entry name" value="DUF192"/>
</dbReference>
<dbReference type="PANTHER" id="PTHR37953">
    <property type="entry name" value="UPF0127 PROTEIN MJ1496"/>
    <property type="match status" value="1"/>
</dbReference>
<dbReference type="EMBL" id="SIHI01000001">
    <property type="protein sequence ID" value="TWT58856.1"/>
    <property type="molecule type" value="Genomic_DNA"/>
</dbReference>
<protein>
    <recommendedName>
        <fullName evidence="3">ACR</fullName>
    </recommendedName>
</protein>
<keyword evidence="2" id="KW-1185">Reference proteome</keyword>
<accession>A0A5C5X734</accession>
<evidence type="ECO:0000313" key="2">
    <source>
        <dbReference type="Proteomes" id="UP000317243"/>
    </source>
</evidence>
<organism evidence="1 2">
    <name type="scientific">Thalassoglobus neptunius</name>
    <dbReference type="NCBI Taxonomy" id="1938619"/>
    <lineage>
        <taxon>Bacteria</taxon>
        <taxon>Pseudomonadati</taxon>
        <taxon>Planctomycetota</taxon>
        <taxon>Planctomycetia</taxon>
        <taxon>Planctomycetales</taxon>
        <taxon>Planctomycetaceae</taxon>
        <taxon>Thalassoglobus</taxon>
    </lineage>
</organism>
<reference evidence="1 2" key="1">
    <citation type="submission" date="2019-02" db="EMBL/GenBank/DDBJ databases">
        <title>Deep-cultivation of Planctomycetes and their phenomic and genomic characterization uncovers novel biology.</title>
        <authorList>
            <person name="Wiegand S."/>
            <person name="Jogler M."/>
            <person name="Boedeker C."/>
            <person name="Pinto D."/>
            <person name="Vollmers J."/>
            <person name="Rivas-Marin E."/>
            <person name="Kohn T."/>
            <person name="Peeters S.H."/>
            <person name="Heuer A."/>
            <person name="Rast P."/>
            <person name="Oberbeckmann S."/>
            <person name="Bunk B."/>
            <person name="Jeske O."/>
            <person name="Meyerdierks A."/>
            <person name="Storesund J.E."/>
            <person name="Kallscheuer N."/>
            <person name="Luecker S."/>
            <person name="Lage O.M."/>
            <person name="Pohl T."/>
            <person name="Merkel B.J."/>
            <person name="Hornburger P."/>
            <person name="Mueller R.-W."/>
            <person name="Bruemmer F."/>
            <person name="Labrenz M."/>
            <person name="Spormann A.M."/>
            <person name="Op Den Camp H."/>
            <person name="Overmann J."/>
            <person name="Amann R."/>
            <person name="Jetten M.S.M."/>
            <person name="Mascher T."/>
            <person name="Medema M.H."/>
            <person name="Devos D.P."/>
            <person name="Kaster A.-K."/>
            <person name="Ovreas L."/>
            <person name="Rohde M."/>
            <person name="Galperin M.Y."/>
            <person name="Jogler C."/>
        </authorList>
    </citation>
    <scope>NUCLEOTIDE SEQUENCE [LARGE SCALE GENOMIC DNA]</scope>
    <source>
        <strain evidence="1 2">KOR42</strain>
    </source>
</reference>
<evidence type="ECO:0008006" key="3">
    <source>
        <dbReference type="Google" id="ProtNLM"/>
    </source>
</evidence>
<dbReference type="AlphaFoldDB" id="A0A5C5X734"/>
<proteinExistence type="predicted"/>
<dbReference type="RefSeq" id="WP_146509537.1">
    <property type="nucleotide sequence ID" value="NZ_SIHI01000001.1"/>
</dbReference>
<comment type="caution">
    <text evidence="1">The sequence shown here is derived from an EMBL/GenBank/DDBJ whole genome shotgun (WGS) entry which is preliminary data.</text>
</comment>
<gene>
    <name evidence="1" type="ORF">KOR42_22430</name>
</gene>
<sequence length="131" mass="14810">MMTGRFVGQLIIESTGEVLVEKLFIADTWWSRFRGLQFQRELPEAMGLLLYPSSSIHMFWMRFPINLLFLDRDGKVVESRENVRPWTVAVAGKKDAAAALELPVGARLAEPGETLRIRDDSGINTSVTPFK</sequence>
<evidence type="ECO:0000313" key="1">
    <source>
        <dbReference type="EMBL" id="TWT58856.1"/>
    </source>
</evidence>
<dbReference type="Proteomes" id="UP000317243">
    <property type="component" value="Unassembled WGS sequence"/>
</dbReference>